<feature type="domain" description="NADH:flavin oxidoreductase/NADH oxidase N-terminal" evidence="3">
    <location>
        <begin position="14"/>
        <end position="335"/>
    </location>
</feature>
<dbReference type="RefSeq" id="WP_056974981.1">
    <property type="nucleotide sequence ID" value="NZ_AYZL01000020.1"/>
</dbReference>
<dbReference type="STRING" id="1423744.FC86_GL000770"/>
<dbReference type="CDD" id="cd04735">
    <property type="entry name" value="OYE_like_4_FMN"/>
    <property type="match status" value="1"/>
</dbReference>
<proteinExistence type="predicted"/>
<dbReference type="PANTHER" id="PTHR43656">
    <property type="entry name" value="BINDING OXIDOREDUCTASE, PUTATIVE (AFU_ORTHOLOGUE AFUA_2G08260)-RELATED"/>
    <property type="match status" value="1"/>
</dbReference>
<dbReference type="OrthoDB" id="9772736at2"/>
<evidence type="ECO:0000256" key="1">
    <source>
        <dbReference type="ARBA" id="ARBA00022630"/>
    </source>
</evidence>
<gene>
    <name evidence="4" type="ORF">FC86_GL000770</name>
</gene>
<dbReference type="InterPro" id="IPR051799">
    <property type="entry name" value="NADH_flavin_oxidoreductase"/>
</dbReference>
<protein>
    <submittedName>
        <fullName evidence="4">NADPH dehydrogenase</fullName>
    </submittedName>
</protein>
<evidence type="ECO:0000256" key="2">
    <source>
        <dbReference type="ARBA" id="ARBA00023002"/>
    </source>
</evidence>
<dbReference type="Pfam" id="PF00724">
    <property type="entry name" value="Oxidored_FMN"/>
    <property type="match status" value="1"/>
</dbReference>
<sequence length="371" mass="41537">MSDLLNKTTFTNGINLKNNIIMAPMTTWSSNDDHTVSDQELTYYSHRNDGPGMIITGCTHVQLNGIGFENEFAAYDDKFIPGLKKLAAAIKENGAKAVLQINHAGNKALPQFIENGEVVSASPVETAATMFVDSLTPKELSQNEIEQVIKSFGETTRRAIEAGFDGIEIHGAHSFLIQNFLSPFFNRRDDKWGGSLEKRLRFPIEVVKEIKRVIEKYAEKDFILGYRVSPEEPMEGALRLKDVYALIDELISLDVTYIHASLPDALNAHPINNDSTTYLKELSQYINNRVTFIAAGNIKFPKDADKVMAFNTLPAIAHAFITDPSWVQKFENGNADMIETSIIKDNVSSLKLPDKLWNFIQNSGNWFDIKS</sequence>
<comment type="caution">
    <text evidence="4">The sequence shown here is derived from an EMBL/GenBank/DDBJ whole genome shotgun (WGS) entry which is preliminary data.</text>
</comment>
<organism evidence="4 5">
    <name type="scientific">Holzapfeliella floricola DSM 23037 = JCM 16512</name>
    <dbReference type="NCBI Taxonomy" id="1423744"/>
    <lineage>
        <taxon>Bacteria</taxon>
        <taxon>Bacillati</taxon>
        <taxon>Bacillota</taxon>
        <taxon>Bacilli</taxon>
        <taxon>Lactobacillales</taxon>
        <taxon>Lactobacillaceae</taxon>
        <taxon>Holzapfeliella</taxon>
    </lineage>
</organism>
<name>A0A0R2DHV2_9LACO</name>
<dbReference type="SUPFAM" id="SSF51395">
    <property type="entry name" value="FMN-linked oxidoreductases"/>
    <property type="match status" value="1"/>
</dbReference>
<evidence type="ECO:0000259" key="3">
    <source>
        <dbReference type="Pfam" id="PF00724"/>
    </source>
</evidence>
<dbReference type="EMBL" id="AYZL01000020">
    <property type="protein sequence ID" value="KRN03663.1"/>
    <property type="molecule type" value="Genomic_DNA"/>
</dbReference>
<reference evidence="4 5" key="1">
    <citation type="journal article" date="2015" name="Genome Announc.">
        <title>Expanding the biotechnology potential of lactobacilli through comparative genomics of 213 strains and associated genera.</title>
        <authorList>
            <person name="Sun Z."/>
            <person name="Harris H.M."/>
            <person name="McCann A."/>
            <person name="Guo C."/>
            <person name="Argimon S."/>
            <person name="Zhang W."/>
            <person name="Yang X."/>
            <person name="Jeffery I.B."/>
            <person name="Cooney J.C."/>
            <person name="Kagawa T.F."/>
            <person name="Liu W."/>
            <person name="Song Y."/>
            <person name="Salvetti E."/>
            <person name="Wrobel A."/>
            <person name="Rasinkangas P."/>
            <person name="Parkhill J."/>
            <person name="Rea M.C."/>
            <person name="O'Sullivan O."/>
            <person name="Ritari J."/>
            <person name="Douillard F.P."/>
            <person name="Paul Ross R."/>
            <person name="Yang R."/>
            <person name="Briner A.E."/>
            <person name="Felis G.E."/>
            <person name="de Vos W.M."/>
            <person name="Barrangou R."/>
            <person name="Klaenhammer T.R."/>
            <person name="Caufield P.W."/>
            <person name="Cui Y."/>
            <person name="Zhang H."/>
            <person name="O'Toole P.W."/>
        </authorList>
    </citation>
    <scope>NUCLEOTIDE SEQUENCE [LARGE SCALE GENOMIC DNA]</scope>
    <source>
        <strain evidence="4 5">DSM 23037</strain>
    </source>
</reference>
<keyword evidence="2" id="KW-0560">Oxidoreductase</keyword>
<dbReference type="Proteomes" id="UP000051378">
    <property type="component" value="Unassembled WGS sequence"/>
</dbReference>
<keyword evidence="5" id="KW-1185">Reference proteome</keyword>
<accession>A0A0R2DHV2</accession>
<dbReference type="GO" id="GO:0016491">
    <property type="term" value="F:oxidoreductase activity"/>
    <property type="evidence" value="ECO:0007669"/>
    <property type="project" value="UniProtKB-KW"/>
</dbReference>
<dbReference type="PANTHER" id="PTHR43656:SF2">
    <property type="entry name" value="BINDING OXIDOREDUCTASE, PUTATIVE (AFU_ORTHOLOGUE AFUA_2G08260)-RELATED"/>
    <property type="match status" value="1"/>
</dbReference>
<keyword evidence="1" id="KW-0285">Flavoprotein</keyword>
<dbReference type="PATRIC" id="fig|1423744.4.peg.790"/>
<dbReference type="Gene3D" id="3.20.20.70">
    <property type="entry name" value="Aldolase class I"/>
    <property type="match status" value="1"/>
</dbReference>
<dbReference type="InterPro" id="IPR001155">
    <property type="entry name" value="OxRdtase_FMN_N"/>
</dbReference>
<evidence type="ECO:0000313" key="4">
    <source>
        <dbReference type="EMBL" id="KRN03663.1"/>
    </source>
</evidence>
<evidence type="ECO:0000313" key="5">
    <source>
        <dbReference type="Proteomes" id="UP000051378"/>
    </source>
</evidence>
<dbReference type="AlphaFoldDB" id="A0A0R2DHV2"/>
<dbReference type="GO" id="GO:0010181">
    <property type="term" value="F:FMN binding"/>
    <property type="evidence" value="ECO:0007669"/>
    <property type="project" value="InterPro"/>
</dbReference>
<dbReference type="InterPro" id="IPR013785">
    <property type="entry name" value="Aldolase_TIM"/>
</dbReference>